<evidence type="ECO:0000313" key="2">
    <source>
        <dbReference type="Proteomes" id="UP000242246"/>
    </source>
</evidence>
<keyword evidence="2" id="KW-1185">Reference proteome</keyword>
<comment type="caution">
    <text evidence="1">The sequence shown here is derived from an EMBL/GenBank/DDBJ whole genome shotgun (WGS) entry which is preliminary data.</text>
</comment>
<accession>A0A2A5RV54</accession>
<gene>
    <name evidence="1" type="ORF">RU87_GL000808</name>
</gene>
<sequence length="90" mass="10111">MSVSKITHIRLSGESSELTDKITHVKLSDDTVETVAQVVLYIDKENKYYYVDASGARIEVESVHPTGKLPYIRTKLNATTKDNLLNLPTF</sequence>
<dbReference type="InterPro" id="IPR024997">
    <property type="entry name" value="DUF3892"/>
</dbReference>
<dbReference type="Pfam" id="PF13031">
    <property type="entry name" value="DUF3892"/>
    <property type="match status" value="1"/>
</dbReference>
<dbReference type="AlphaFoldDB" id="A0A2A5RV54"/>
<dbReference type="Proteomes" id="UP000242246">
    <property type="component" value="Unassembled WGS sequence"/>
</dbReference>
<evidence type="ECO:0000313" key="1">
    <source>
        <dbReference type="EMBL" id="PCS05093.1"/>
    </source>
</evidence>
<dbReference type="OrthoDB" id="2243816at2"/>
<evidence type="ECO:0008006" key="3">
    <source>
        <dbReference type="Google" id="ProtNLM"/>
    </source>
</evidence>
<name>A0A2A5RV54_9LACT</name>
<dbReference type="RefSeq" id="WP_068164946.1">
    <property type="nucleotide sequence ID" value="NZ_JXJX01000022.1"/>
</dbReference>
<organism evidence="1 2">
    <name type="scientific">Pseudolactococcus plantarum</name>
    <dbReference type="NCBI Taxonomy" id="1365"/>
    <lineage>
        <taxon>Bacteria</taxon>
        <taxon>Bacillati</taxon>
        <taxon>Bacillota</taxon>
        <taxon>Bacilli</taxon>
        <taxon>Lactobacillales</taxon>
        <taxon>Streptococcaceae</taxon>
        <taxon>Pseudolactococcus</taxon>
    </lineage>
</organism>
<dbReference type="EMBL" id="JXJX01000022">
    <property type="protein sequence ID" value="PCS05093.1"/>
    <property type="molecule type" value="Genomic_DNA"/>
</dbReference>
<protein>
    <recommendedName>
        <fullName evidence="3">DUF3892 domain-containing protein</fullName>
    </recommendedName>
</protein>
<reference evidence="1 2" key="1">
    <citation type="submission" date="2014-12" db="EMBL/GenBank/DDBJ databases">
        <title>Draft genome sequences of 10 type strains of Lactococcus.</title>
        <authorList>
            <person name="Sun Z."/>
            <person name="Zhong Z."/>
            <person name="Liu W."/>
            <person name="Zhang W."/>
            <person name="Zhang H."/>
        </authorList>
    </citation>
    <scope>NUCLEOTIDE SEQUENCE [LARGE SCALE GENOMIC DNA]</scope>
    <source>
        <strain evidence="1 2">DSM 20686</strain>
    </source>
</reference>
<proteinExistence type="predicted"/>